<evidence type="ECO:0000256" key="2">
    <source>
        <dbReference type="ARBA" id="ARBA00022448"/>
    </source>
</evidence>
<dbReference type="PROSITE" id="PS51202">
    <property type="entry name" value="RCK_C"/>
    <property type="match status" value="1"/>
</dbReference>
<reference evidence="11 12" key="1">
    <citation type="submission" date="2020-10" db="EMBL/GenBank/DDBJ databases">
        <title>Sequencing the genomes of 1000 actinobacteria strains.</title>
        <authorList>
            <person name="Klenk H.-P."/>
        </authorList>
    </citation>
    <scope>NUCLEOTIDE SEQUENCE [LARGE SCALE GENOMIC DNA]</scope>
    <source>
        <strain evidence="11 12">DSM 43748</strain>
    </source>
</reference>
<dbReference type="SUPFAM" id="SSF116726">
    <property type="entry name" value="TrkA C-terminal domain-like"/>
    <property type="match status" value="1"/>
</dbReference>
<dbReference type="Gene3D" id="1.20.1530.20">
    <property type="match status" value="1"/>
</dbReference>
<evidence type="ECO:0000256" key="9">
    <source>
        <dbReference type="SAM" id="Phobius"/>
    </source>
</evidence>
<feature type="transmembrane region" description="Helical" evidence="9">
    <location>
        <begin position="32"/>
        <end position="50"/>
    </location>
</feature>
<dbReference type="NCBIfam" id="NF003715">
    <property type="entry name" value="PRK05326.1-2"/>
    <property type="match status" value="1"/>
</dbReference>
<dbReference type="Gene3D" id="3.30.70.1450">
    <property type="entry name" value="Regulator of K+ conductance, C-terminal domain"/>
    <property type="match status" value="1"/>
</dbReference>
<feature type="transmembrane region" description="Helical" evidence="9">
    <location>
        <begin position="367"/>
        <end position="387"/>
    </location>
</feature>
<evidence type="ECO:0000256" key="8">
    <source>
        <dbReference type="ARBA" id="ARBA00023136"/>
    </source>
</evidence>
<proteinExistence type="predicted"/>
<dbReference type="EMBL" id="JADBEF010000001">
    <property type="protein sequence ID" value="MBE1563563.1"/>
    <property type="molecule type" value="Genomic_DNA"/>
</dbReference>
<keyword evidence="3" id="KW-0050">Antiport</keyword>
<keyword evidence="8 9" id="KW-0472">Membrane</keyword>
<dbReference type="InterPro" id="IPR006153">
    <property type="entry name" value="Cation/H_exchanger_TM"/>
</dbReference>
<evidence type="ECO:0000256" key="3">
    <source>
        <dbReference type="ARBA" id="ARBA00022449"/>
    </source>
</evidence>
<dbReference type="RefSeq" id="WP_192778114.1">
    <property type="nucleotide sequence ID" value="NZ_BAAASY010000006.1"/>
</dbReference>
<evidence type="ECO:0000256" key="6">
    <source>
        <dbReference type="ARBA" id="ARBA00022989"/>
    </source>
</evidence>
<evidence type="ECO:0000259" key="10">
    <source>
        <dbReference type="PROSITE" id="PS51202"/>
    </source>
</evidence>
<feature type="transmembrane region" description="Helical" evidence="9">
    <location>
        <begin position="335"/>
        <end position="355"/>
    </location>
</feature>
<evidence type="ECO:0000256" key="7">
    <source>
        <dbReference type="ARBA" id="ARBA00023065"/>
    </source>
</evidence>
<evidence type="ECO:0000313" key="11">
    <source>
        <dbReference type="EMBL" id="MBE1563563.1"/>
    </source>
</evidence>
<dbReference type="InterPro" id="IPR006037">
    <property type="entry name" value="RCK_C"/>
</dbReference>
<dbReference type="PANTHER" id="PTHR32507">
    <property type="entry name" value="NA(+)/H(+) ANTIPORTER 1"/>
    <property type="match status" value="1"/>
</dbReference>
<evidence type="ECO:0000256" key="1">
    <source>
        <dbReference type="ARBA" id="ARBA00004651"/>
    </source>
</evidence>
<keyword evidence="5 9" id="KW-0812">Transmembrane</keyword>
<name>A0ABR9KPM6_9ACTN</name>
<keyword evidence="12" id="KW-1185">Reference proteome</keyword>
<accession>A0ABR9KPM6</accession>
<feature type="transmembrane region" description="Helical" evidence="9">
    <location>
        <begin position="227"/>
        <end position="252"/>
    </location>
</feature>
<gene>
    <name evidence="11" type="ORF">H4W81_006342</name>
</gene>
<sequence length="501" mass="52442">MKLDVWLLLGAAVVIAAIASVRVAHLSGLPSLLLFLGFGLLLGESGFGIPFDDPEIAQQVGLGALALILAEGGLTTTWSHVRKSVPTAMALATLGVAVSIVVVALAVQGLLGADWRSALILGAVLASTDAAAVFSVLRRLPLPTRLSGILEAESGFNDAPTVIVVVLLSQAGRPVPSVGEFVLHAVMELTIGAAVAGLLGPIGAYALRRVALPASGLYPIAVLALTFVAYGGAVLLHGSGFLAVYLTALILGNARLPHRVATRGFAEGAAWLAQIGLFVMLGLLASPGDMPVDVVPGLIAGTVLVLLARPLSVMACAFLIKLVRLDGVNWREQAFLSWAGLRGAVPIVLATIPWARGVGEAEHLFNQVFVIVIVFTLLQGPTLPYAARLLGVAAEGEARDLDVESAPLEQLNADLLQVKVPQGSRLHGVEVFELRLPADAAVTLIVREGRTFVPTATTRLRAEDQLLVVATAACRDQVERRLRAVSRRGKLAGWYGERGME</sequence>
<feature type="transmembrane region" description="Helical" evidence="9">
    <location>
        <begin position="181"/>
        <end position="207"/>
    </location>
</feature>
<keyword evidence="4" id="KW-1003">Cell membrane</keyword>
<comment type="caution">
    <text evidence="11">The sequence shown here is derived from an EMBL/GenBank/DDBJ whole genome shotgun (WGS) entry which is preliminary data.</text>
</comment>
<dbReference type="InterPro" id="IPR036721">
    <property type="entry name" value="RCK_C_sf"/>
</dbReference>
<keyword evidence="6 9" id="KW-1133">Transmembrane helix</keyword>
<organism evidence="11 12">
    <name type="scientific">Nonomuraea africana</name>
    <dbReference type="NCBI Taxonomy" id="46171"/>
    <lineage>
        <taxon>Bacteria</taxon>
        <taxon>Bacillati</taxon>
        <taxon>Actinomycetota</taxon>
        <taxon>Actinomycetes</taxon>
        <taxon>Streptosporangiales</taxon>
        <taxon>Streptosporangiaceae</taxon>
        <taxon>Nonomuraea</taxon>
    </lineage>
</organism>
<evidence type="ECO:0000256" key="4">
    <source>
        <dbReference type="ARBA" id="ARBA00022475"/>
    </source>
</evidence>
<dbReference type="Proteomes" id="UP000661607">
    <property type="component" value="Unassembled WGS sequence"/>
</dbReference>
<protein>
    <submittedName>
        <fullName evidence="11">Cell volume regulation protein A</fullName>
    </submittedName>
</protein>
<comment type="subcellular location">
    <subcellularLocation>
        <location evidence="1">Cell membrane</location>
        <topology evidence="1">Multi-pass membrane protein</topology>
    </subcellularLocation>
</comment>
<keyword evidence="7" id="KW-0406">Ion transport</keyword>
<evidence type="ECO:0000256" key="5">
    <source>
        <dbReference type="ARBA" id="ARBA00022692"/>
    </source>
</evidence>
<feature type="domain" description="RCK C-terminal" evidence="10">
    <location>
        <begin position="403"/>
        <end position="484"/>
    </location>
</feature>
<feature type="transmembrane region" description="Helical" evidence="9">
    <location>
        <begin position="264"/>
        <end position="285"/>
    </location>
</feature>
<dbReference type="Pfam" id="PF00999">
    <property type="entry name" value="Na_H_Exchanger"/>
    <property type="match status" value="1"/>
</dbReference>
<dbReference type="NCBIfam" id="NF003716">
    <property type="entry name" value="PRK05326.1-3"/>
    <property type="match status" value="1"/>
</dbReference>
<keyword evidence="2" id="KW-0813">Transport</keyword>
<feature type="transmembrane region" description="Helical" evidence="9">
    <location>
        <begin position="56"/>
        <end position="76"/>
    </location>
</feature>
<feature type="transmembrane region" description="Helical" evidence="9">
    <location>
        <begin position="297"/>
        <end position="323"/>
    </location>
</feature>
<evidence type="ECO:0000313" key="12">
    <source>
        <dbReference type="Proteomes" id="UP000661607"/>
    </source>
</evidence>
<dbReference type="Pfam" id="PF02080">
    <property type="entry name" value="TrkA_C"/>
    <property type="match status" value="1"/>
</dbReference>
<dbReference type="PANTHER" id="PTHR32507:SF7">
    <property type="entry name" value="K(+)_H(+) ANTIPORTER NHAP2"/>
    <property type="match status" value="1"/>
</dbReference>
<feature type="transmembrane region" description="Helical" evidence="9">
    <location>
        <begin position="88"/>
        <end position="111"/>
    </location>
</feature>
<feature type="transmembrane region" description="Helical" evidence="9">
    <location>
        <begin position="6"/>
        <end position="25"/>
    </location>
</feature>
<feature type="transmembrane region" description="Helical" evidence="9">
    <location>
        <begin position="117"/>
        <end position="137"/>
    </location>
</feature>
<dbReference type="InterPro" id="IPR038770">
    <property type="entry name" value="Na+/solute_symporter_sf"/>
</dbReference>